<keyword evidence="1" id="KW-0732">Signal</keyword>
<feature type="signal peptide" evidence="1">
    <location>
        <begin position="1"/>
        <end position="28"/>
    </location>
</feature>
<evidence type="ECO:0000313" key="2">
    <source>
        <dbReference type="EMBL" id="TWU36654.1"/>
    </source>
</evidence>
<dbReference type="OrthoDB" id="289236at2"/>
<name>A0A5C6DKP0_9BACT</name>
<dbReference type="RefSeq" id="WP_146602057.1">
    <property type="nucleotide sequence ID" value="NZ_SJPY01000008.1"/>
</dbReference>
<evidence type="ECO:0000256" key="1">
    <source>
        <dbReference type="SAM" id="SignalP"/>
    </source>
</evidence>
<dbReference type="AlphaFoldDB" id="A0A5C6DKP0"/>
<protein>
    <submittedName>
        <fullName evidence="2">Uncharacterized protein</fullName>
    </submittedName>
</protein>
<feature type="chain" id="PRO_5022836891" evidence="1">
    <location>
        <begin position="29"/>
        <end position="173"/>
    </location>
</feature>
<dbReference type="EMBL" id="SJPY01000008">
    <property type="protein sequence ID" value="TWU36654.1"/>
    <property type="molecule type" value="Genomic_DNA"/>
</dbReference>
<reference evidence="2 3" key="1">
    <citation type="submission" date="2019-02" db="EMBL/GenBank/DDBJ databases">
        <title>Deep-cultivation of Planctomycetes and their phenomic and genomic characterization uncovers novel biology.</title>
        <authorList>
            <person name="Wiegand S."/>
            <person name="Jogler M."/>
            <person name="Boedeker C."/>
            <person name="Pinto D."/>
            <person name="Vollmers J."/>
            <person name="Rivas-Marin E."/>
            <person name="Kohn T."/>
            <person name="Peeters S.H."/>
            <person name="Heuer A."/>
            <person name="Rast P."/>
            <person name="Oberbeckmann S."/>
            <person name="Bunk B."/>
            <person name="Jeske O."/>
            <person name="Meyerdierks A."/>
            <person name="Storesund J.E."/>
            <person name="Kallscheuer N."/>
            <person name="Luecker S."/>
            <person name="Lage O.M."/>
            <person name="Pohl T."/>
            <person name="Merkel B.J."/>
            <person name="Hornburger P."/>
            <person name="Mueller R.-W."/>
            <person name="Bruemmer F."/>
            <person name="Labrenz M."/>
            <person name="Spormann A.M."/>
            <person name="Op Den Camp H."/>
            <person name="Overmann J."/>
            <person name="Amann R."/>
            <person name="Jetten M.S.M."/>
            <person name="Mascher T."/>
            <person name="Medema M.H."/>
            <person name="Devos D.P."/>
            <person name="Kaster A.-K."/>
            <person name="Ovreas L."/>
            <person name="Rohde M."/>
            <person name="Galperin M.Y."/>
            <person name="Jogler C."/>
        </authorList>
    </citation>
    <scope>NUCLEOTIDE SEQUENCE [LARGE SCALE GENOMIC DNA]</scope>
    <source>
        <strain evidence="2 3">Q31b</strain>
    </source>
</reference>
<sequence precursor="true">MNQIVFKTMWITASFLSITIASMASVQAGFGHHVTQQCCPNCNHNCKLEAKQVEVEKKCYEVECETICVPRVVFPWQTGDCRWFPWSKKKSQVNPCDACDACDGGGCKVCTNCVHNGAEVRTIKVLKSKSYKCPECEYSWSVDDGPGCGCGASGCCGNAGCCDASCDSLPMQW</sequence>
<proteinExistence type="predicted"/>
<evidence type="ECO:0000313" key="3">
    <source>
        <dbReference type="Proteomes" id="UP000315471"/>
    </source>
</evidence>
<accession>A0A5C6DKP0</accession>
<keyword evidence="3" id="KW-1185">Reference proteome</keyword>
<organism evidence="2 3">
    <name type="scientific">Novipirellula aureliae</name>
    <dbReference type="NCBI Taxonomy" id="2527966"/>
    <lineage>
        <taxon>Bacteria</taxon>
        <taxon>Pseudomonadati</taxon>
        <taxon>Planctomycetota</taxon>
        <taxon>Planctomycetia</taxon>
        <taxon>Pirellulales</taxon>
        <taxon>Pirellulaceae</taxon>
        <taxon>Novipirellula</taxon>
    </lineage>
</organism>
<gene>
    <name evidence="2" type="ORF">Q31b_49360</name>
</gene>
<comment type="caution">
    <text evidence="2">The sequence shown here is derived from an EMBL/GenBank/DDBJ whole genome shotgun (WGS) entry which is preliminary data.</text>
</comment>
<dbReference type="Proteomes" id="UP000315471">
    <property type="component" value="Unassembled WGS sequence"/>
</dbReference>